<dbReference type="GO" id="GO:0051539">
    <property type="term" value="F:4 iron, 4 sulfur cluster binding"/>
    <property type="evidence" value="ECO:0007669"/>
    <property type="project" value="UniProtKB-KW"/>
</dbReference>
<dbReference type="SMART" id="SM00986">
    <property type="entry name" value="UDG"/>
    <property type="match status" value="1"/>
</dbReference>
<comment type="similarity">
    <text evidence="2">Belongs to the uracil-DNA glycosylase (UDG) superfamily. Type 4 (UDGa) family.</text>
</comment>
<evidence type="ECO:0000256" key="10">
    <source>
        <dbReference type="ARBA" id="ARBA00023014"/>
    </source>
</evidence>
<dbReference type="RefSeq" id="WP_087861231.1">
    <property type="nucleotide sequence ID" value="NZ_LT859958.1"/>
</dbReference>
<evidence type="ECO:0000256" key="1">
    <source>
        <dbReference type="ARBA" id="ARBA00001400"/>
    </source>
</evidence>
<evidence type="ECO:0000256" key="9">
    <source>
        <dbReference type="ARBA" id="ARBA00023004"/>
    </source>
</evidence>
<keyword evidence="10" id="KW-0411">Iron-sulfur</keyword>
<organism evidence="14 15">
    <name type="scientific">Candidatus Brevifilum fermentans</name>
    <dbReference type="NCBI Taxonomy" id="1986204"/>
    <lineage>
        <taxon>Bacteria</taxon>
        <taxon>Bacillati</taxon>
        <taxon>Chloroflexota</taxon>
        <taxon>Anaerolineae</taxon>
        <taxon>Anaerolineales</taxon>
        <taxon>Anaerolineaceae</taxon>
        <taxon>Candidatus Brevifilum</taxon>
    </lineage>
</organism>
<dbReference type="InterPro" id="IPR036895">
    <property type="entry name" value="Uracil-DNA_glycosylase-like_sf"/>
</dbReference>
<dbReference type="GO" id="GO:0004844">
    <property type="term" value="F:uracil DNA N-glycosylase activity"/>
    <property type="evidence" value="ECO:0007669"/>
    <property type="project" value="UniProtKB-EC"/>
</dbReference>
<keyword evidence="6" id="KW-0479">Metal-binding</keyword>
<dbReference type="InterPro" id="IPR051536">
    <property type="entry name" value="UDG_Type-4/5"/>
</dbReference>
<dbReference type="InterPro" id="IPR005122">
    <property type="entry name" value="Uracil-DNA_glycosylase-like"/>
</dbReference>
<dbReference type="SMART" id="SM00987">
    <property type="entry name" value="UreE_C"/>
    <property type="match status" value="1"/>
</dbReference>
<keyword evidence="11" id="KW-0234">DNA repair</keyword>
<gene>
    <name evidence="14" type="ORF">CFX1CAM_0217</name>
</gene>
<evidence type="ECO:0000256" key="2">
    <source>
        <dbReference type="ARBA" id="ARBA00006521"/>
    </source>
</evidence>
<dbReference type="GO" id="GO:0046872">
    <property type="term" value="F:metal ion binding"/>
    <property type="evidence" value="ECO:0007669"/>
    <property type="project" value="UniProtKB-KW"/>
</dbReference>
<evidence type="ECO:0000256" key="11">
    <source>
        <dbReference type="ARBA" id="ARBA00023204"/>
    </source>
</evidence>
<dbReference type="Gene3D" id="3.40.470.10">
    <property type="entry name" value="Uracil-DNA glycosylase-like domain"/>
    <property type="match status" value="1"/>
</dbReference>
<dbReference type="NCBIfam" id="TIGR00758">
    <property type="entry name" value="UDG_fam4"/>
    <property type="match status" value="1"/>
</dbReference>
<proteinExistence type="inferred from homology"/>
<name>A0A1Y6K0W3_9CHLR</name>
<dbReference type="InterPro" id="IPR005273">
    <property type="entry name" value="Ura-DNA_glyco_family4"/>
</dbReference>
<reference evidence="15" key="1">
    <citation type="submission" date="2017-05" db="EMBL/GenBank/DDBJ databases">
        <authorList>
            <person name="Kirkegaard R."/>
            <person name="Mcilroy J S."/>
        </authorList>
    </citation>
    <scope>NUCLEOTIDE SEQUENCE [LARGE SCALE GENOMIC DNA]</scope>
</reference>
<evidence type="ECO:0000256" key="7">
    <source>
        <dbReference type="ARBA" id="ARBA00022763"/>
    </source>
</evidence>
<evidence type="ECO:0000256" key="12">
    <source>
        <dbReference type="SAM" id="MobiDB-lite"/>
    </source>
</evidence>
<evidence type="ECO:0000256" key="8">
    <source>
        <dbReference type="ARBA" id="ARBA00022801"/>
    </source>
</evidence>
<evidence type="ECO:0000256" key="6">
    <source>
        <dbReference type="ARBA" id="ARBA00022723"/>
    </source>
</evidence>
<dbReference type="GO" id="GO:0006281">
    <property type="term" value="P:DNA repair"/>
    <property type="evidence" value="ECO:0007669"/>
    <property type="project" value="UniProtKB-KW"/>
</dbReference>
<dbReference type="CDD" id="cd10030">
    <property type="entry name" value="UDG-F4_TTUDGA_SPO1dp_like"/>
    <property type="match status" value="1"/>
</dbReference>
<keyword evidence="14" id="KW-0326">Glycosidase</keyword>
<dbReference type="EMBL" id="LT859958">
    <property type="protein sequence ID" value="SMX53283.1"/>
    <property type="molecule type" value="Genomic_DNA"/>
</dbReference>
<dbReference type="KEGG" id="abat:CFX1CAM_0217"/>
<dbReference type="AlphaFoldDB" id="A0A1Y6K0W3"/>
<dbReference type="SUPFAM" id="SSF52141">
    <property type="entry name" value="Uracil-DNA glycosylase-like"/>
    <property type="match status" value="1"/>
</dbReference>
<comment type="catalytic activity">
    <reaction evidence="1">
        <text>Hydrolyzes single-stranded DNA or mismatched double-stranded DNA and polynucleotides, releasing free uracil.</text>
        <dbReference type="EC" id="3.2.2.27"/>
    </reaction>
</comment>
<keyword evidence="15" id="KW-1185">Reference proteome</keyword>
<evidence type="ECO:0000256" key="4">
    <source>
        <dbReference type="ARBA" id="ARBA00019403"/>
    </source>
</evidence>
<dbReference type="PANTHER" id="PTHR33693">
    <property type="entry name" value="TYPE-5 URACIL-DNA GLYCOSYLASE"/>
    <property type="match status" value="1"/>
</dbReference>
<evidence type="ECO:0000259" key="13">
    <source>
        <dbReference type="SMART" id="SM00986"/>
    </source>
</evidence>
<keyword evidence="8 14" id="KW-0378">Hydrolase</keyword>
<dbReference type="Pfam" id="PF03167">
    <property type="entry name" value="UDG"/>
    <property type="match status" value="1"/>
</dbReference>
<evidence type="ECO:0000256" key="5">
    <source>
        <dbReference type="ARBA" id="ARBA00022485"/>
    </source>
</evidence>
<sequence length="219" mass="24363">MTPEEILDEIAQQTRVCTRCPLHLSRKNAVPGEGNPHSRIMFIGEGPGFYENEQGRPFVGAAGNFLDELLGDAGFKREEVFITNVVKCRPPGNRDPEPEELNACKFYLERQISAINPDVIVTLGRVSMNYFIDKGKISLIHGRDFWSRGRMVVAMYHPAAALHQPSLRNVVKEDFAKLPSLMKKAQAARQTSTVSQDANLDLPGDDPAGNDQPEQLSLF</sequence>
<accession>A0A1Y6K0W3</accession>
<keyword evidence="7" id="KW-0227">DNA damage</keyword>
<evidence type="ECO:0000313" key="15">
    <source>
        <dbReference type="Proteomes" id="UP000195514"/>
    </source>
</evidence>
<protein>
    <recommendedName>
        <fullName evidence="4">Type-4 uracil-DNA glycosylase</fullName>
        <ecNumber evidence="3">3.2.2.27</ecNumber>
    </recommendedName>
</protein>
<evidence type="ECO:0000256" key="3">
    <source>
        <dbReference type="ARBA" id="ARBA00012030"/>
    </source>
</evidence>
<feature type="region of interest" description="Disordered" evidence="12">
    <location>
        <begin position="187"/>
        <end position="219"/>
    </location>
</feature>
<evidence type="ECO:0000313" key="14">
    <source>
        <dbReference type="EMBL" id="SMX53283.1"/>
    </source>
</evidence>
<dbReference type="EC" id="3.2.2.27" evidence="3"/>
<keyword evidence="5" id="KW-0004">4Fe-4S</keyword>
<dbReference type="Proteomes" id="UP000195514">
    <property type="component" value="Chromosome I"/>
</dbReference>
<dbReference type="PANTHER" id="PTHR33693:SF1">
    <property type="entry name" value="TYPE-4 URACIL-DNA GLYCOSYLASE"/>
    <property type="match status" value="1"/>
</dbReference>
<feature type="compositionally biased region" description="Polar residues" evidence="12">
    <location>
        <begin position="188"/>
        <end position="198"/>
    </location>
</feature>
<keyword evidence="9" id="KW-0408">Iron</keyword>
<feature type="domain" description="Uracil-DNA glycosylase-like" evidence="13">
    <location>
        <begin position="31"/>
        <end position="176"/>
    </location>
</feature>
<dbReference type="OrthoDB" id="5290748at2"/>